<dbReference type="RefSeq" id="WP_184034703.1">
    <property type="nucleotide sequence ID" value="NZ_JACHHY010000002.1"/>
</dbReference>
<evidence type="ECO:0000256" key="3">
    <source>
        <dbReference type="ARBA" id="ARBA00022801"/>
    </source>
</evidence>
<keyword evidence="9" id="KW-0732">Signal</keyword>
<dbReference type="CDD" id="cd06548">
    <property type="entry name" value="GH18_chitinase"/>
    <property type="match status" value="1"/>
</dbReference>
<dbReference type="InterPro" id="IPR029070">
    <property type="entry name" value="Chitinase_insertion_sf"/>
</dbReference>
<dbReference type="CDD" id="cd12215">
    <property type="entry name" value="ChiC_BD"/>
    <property type="match status" value="1"/>
</dbReference>
<keyword evidence="5" id="KW-0119">Carbohydrate metabolism</keyword>
<protein>
    <recommendedName>
        <fullName evidence="2">chitinase</fullName>
        <ecNumber evidence="2">3.2.1.14</ecNumber>
    </recommendedName>
</protein>
<evidence type="ECO:0000256" key="5">
    <source>
        <dbReference type="ARBA" id="ARBA00023277"/>
    </source>
</evidence>
<evidence type="ECO:0000256" key="4">
    <source>
        <dbReference type="ARBA" id="ARBA00023024"/>
    </source>
</evidence>
<comment type="caution">
    <text evidence="11">The sequence shown here is derived from an EMBL/GenBank/DDBJ whole genome shotgun (WGS) entry which is preliminary data.</text>
</comment>
<dbReference type="AlphaFoldDB" id="A0A840MJ66"/>
<evidence type="ECO:0000256" key="8">
    <source>
        <dbReference type="SAM" id="MobiDB-lite"/>
    </source>
</evidence>
<dbReference type="PROSITE" id="PS51910">
    <property type="entry name" value="GH18_2"/>
    <property type="match status" value="1"/>
</dbReference>
<dbReference type="GO" id="GO:0008843">
    <property type="term" value="F:endochitinase activity"/>
    <property type="evidence" value="ECO:0007669"/>
    <property type="project" value="UniProtKB-EC"/>
</dbReference>
<keyword evidence="12" id="KW-1185">Reference proteome</keyword>
<evidence type="ECO:0000313" key="12">
    <source>
        <dbReference type="Proteomes" id="UP000575898"/>
    </source>
</evidence>
<feature type="domain" description="GH18" evidence="10">
    <location>
        <begin position="30"/>
        <end position="413"/>
    </location>
</feature>
<dbReference type="PANTHER" id="PTHR11177">
    <property type="entry name" value="CHITINASE"/>
    <property type="match status" value="1"/>
</dbReference>
<dbReference type="GO" id="GO:0005576">
    <property type="term" value="C:extracellular region"/>
    <property type="evidence" value="ECO:0007669"/>
    <property type="project" value="InterPro"/>
</dbReference>
<gene>
    <name evidence="11" type="ORF">HNQ59_000491</name>
</gene>
<feature type="region of interest" description="Disordered" evidence="8">
    <location>
        <begin position="557"/>
        <end position="584"/>
    </location>
</feature>
<dbReference type="InterPro" id="IPR036573">
    <property type="entry name" value="CBM_sf_5/12"/>
</dbReference>
<evidence type="ECO:0000259" key="10">
    <source>
        <dbReference type="PROSITE" id="PS51910"/>
    </source>
</evidence>
<organism evidence="11 12">
    <name type="scientific">Chitinivorax tropicus</name>
    <dbReference type="NCBI Taxonomy" id="714531"/>
    <lineage>
        <taxon>Bacteria</taxon>
        <taxon>Pseudomonadati</taxon>
        <taxon>Pseudomonadota</taxon>
        <taxon>Betaproteobacteria</taxon>
        <taxon>Chitinivorax</taxon>
    </lineage>
</organism>
<dbReference type="SUPFAM" id="SSF51055">
    <property type="entry name" value="Carbohydrate binding domain"/>
    <property type="match status" value="1"/>
</dbReference>
<dbReference type="GO" id="GO:0008061">
    <property type="term" value="F:chitin binding"/>
    <property type="evidence" value="ECO:0007669"/>
    <property type="project" value="InterPro"/>
</dbReference>
<evidence type="ECO:0000256" key="6">
    <source>
        <dbReference type="ARBA" id="ARBA00023295"/>
    </source>
</evidence>
<dbReference type="InterPro" id="IPR017853">
    <property type="entry name" value="GH"/>
</dbReference>
<reference evidence="11 12" key="1">
    <citation type="submission" date="2020-08" db="EMBL/GenBank/DDBJ databases">
        <title>Genomic Encyclopedia of Type Strains, Phase IV (KMG-IV): sequencing the most valuable type-strain genomes for metagenomic binning, comparative biology and taxonomic classification.</title>
        <authorList>
            <person name="Goeker M."/>
        </authorList>
    </citation>
    <scope>NUCLEOTIDE SEQUENCE [LARGE SCALE GENOMIC DNA]</scope>
    <source>
        <strain evidence="11 12">DSM 27165</strain>
    </source>
</reference>
<dbReference type="GO" id="GO:0005975">
    <property type="term" value="P:carbohydrate metabolic process"/>
    <property type="evidence" value="ECO:0007669"/>
    <property type="project" value="InterPro"/>
</dbReference>
<feature type="chain" id="PRO_5032645379" description="chitinase" evidence="9">
    <location>
        <begin position="27"/>
        <end position="622"/>
    </location>
</feature>
<dbReference type="EC" id="3.2.1.14" evidence="2"/>
<feature type="signal peptide" evidence="9">
    <location>
        <begin position="1"/>
        <end position="26"/>
    </location>
</feature>
<dbReference type="PROSITE" id="PS50231">
    <property type="entry name" value="RICIN_B_LECTIN"/>
    <property type="match status" value="1"/>
</dbReference>
<keyword evidence="6 7" id="KW-0326">Glycosidase</keyword>
<dbReference type="InterPro" id="IPR050314">
    <property type="entry name" value="Glycosyl_Hydrlase_18"/>
</dbReference>
<dbReference type="EMBL" id="JACHHY010000002">
    <property type="protein sequence ID" value="MBB5017229.1"/>
    <property type="molecule type" value="Genomic_DNA"/>
</dbReference>
<dbReference type="SUPFAM" id="SSF51445">
    <property type="entry name" value="(Trans)glycosidases"/>
    <property type="match status" value="1"/>
</dbReference>
<dbReference type="InterPro" id="IPR001579">
    <property type="entry name" value="Glyco_hydro_18_chit_AS"/>
</dbReference>
<dbReference type="Pfam" id="PF00704">
    <property type="entry name" value="Glyco_hydro_18"/>
    <property type="match status" value="1"/>
</dbReference>
<dbReference type="SUPFAM" id="SSF50370">
    <property type="entry name" value="Ricin B-like lectins"/>
    <property type="match status" value="1"/>
</dbReference>
<accession>A0A840MJ66</accession>
<dbReference type="Gene3D" id="2.10.10.20">
    <property type="entry name" value="Carbohydrate-binding module superfamily 5/12"/>
    <property type="match status" value="1"/>
</dbReference>
<comment type="catalytic activity">
    <reaction evidence="1">
        <text>Random endo-hydrolysis of N-acetyl-beta-D-glucosaminide (1-&gt;4)-beta-linkages in chitin and chitodextrins.</text>
        <dbReference type="EC" id="3.2.1.14"/>
    </reaction>
</comment>
<dbReference type="Pfam" id="PF00652">
    <property type="entry name" value="Ricin_B_lectin"/>
    <property type="match status" value="1"/>
</dbReference>
<keyword evidence="3 7" id="KW-0378">Hydrolase</keyword>
<dbReference type="Gene3D" id="2.80.10.50">
    <property type="match status" value="2"/>
</dbReference>
<dbReference type="InterPro" id="IPR003610">
    <property type="entry name" value="CBM5/12"/>
</dbReference>
<sequence>MKRTLKAIALAATLTQCAMAVNTAYAADSYKIVGYFTQWGIYARNFQPSDIPVEKLTHLNYAFINISSDGQCITGDNFADLDKGYPGDKWDGSQPFRGNFNQLNKLKQQHPHLKTLMSIGGWTWSKYFSDVAATEAARTKFAKSCVAFAAKYGFDGVDIDWEYPVGGGLPDNSYRPEDKHNYTLLMQALRAELNAQGGIDGKKYLLTAALGAGHDKIANLEVPQFMATVDFANVMTYDFHGGWEKVSNHHAPLYRSSRDPSPGPLRDNYNVDAAINNLLKAGAPASKLVMGIPFYGRGWTATSSDNHGLFQATAANPPQGTWENGVYDYWDLLNKLNSGFQRYWDAEAQVPWMYNPSTGMVISYEDQQSLKIKTDYIKSKKLGGGMFWDMSGDVKGAGNTSLLKTLAAELGVNGTPTPTPTPTPGGDVIPAGQYNLVNGAKCLTAASAANGAKVNAAACNGKNTQQFDISSTGTAVYKVTNVAGSKSLDVSGRKKTPGTPVTLWAFNGGQHQQFTFKKNGNAYTIRAAHSNLCLENTGAGLVQSTCSGSASQAFELRTAGTPTPTPTPKPTCSGDNWDASKSYTQGQRVAHQGKLYEAKWWTKGENPAQGGDWSAWKVVGNC</sequence>
<dbReference type="GO" id="GO:0030246">
    <property type="term" value="F:carbohydrate binding"/>
    <property type="evidence" value="ECO:0007669"/>
    <property type="project" value="InterPro"/>
</dbReference>
<evidence type="ECO:0000256" key="9">
    <source>
        <dbReference type="SAM" id="SignalP"/>
    </source>
</evidence>
<dbReference type="Proteomes" id="UP000575898">
    <property type="component" value="Unassembled WGS sequence"/>
</dbReference>
<dbReference type="InterPro" id="IPR035992">
    <property type="entry name" value="Ricin_B-like_lectins"/>
</dbReference>
<dbReference type="PANTHER" id="PTHR11177:SF317">
    <property type="entry name" value="CHITINASE 12-RELATED"/>
    <property type="match status" value="1"/>
</dbReference>
<proteinExistence type="predicted"/>
<keyword evidence="4" id="KW-0624">Polysaccharide degradation</keyword>
<evidence type="ECO:0000256" key="2">
    <source>
        <dbReference type="ARBA" id="ARBA00012729"/>
    </source>
</evidence>
<dbReference type="InterPro" id="IPR001223">
    <property type="entry name" value="Glyco_hydro18_cat"/>
</dbReference>
<keyword evidence="4" id="KW-0146">Chitin degradation</keyword>
<dbReference type="PROSITE" id="PS01095">
    <property type="entry name" value="GH18_1"/>
    <property type="match status" value="1"/>
</dbReference>
<dbReference type="GO" id="GO:0006032">
    <property type="term" value="P:chitin catabolic process"/>
    <property type="evidence" value="ECO:0007669"/>
    <property type="project" value="UniProtKB-KW"/>
</dbReference>
<dbReference type="Gene3D" id="3.10.50.10">
    <property type="match status" value="1"/>
</dbReference>
<evidence type="ECO:0000256" key="7">
    <source>
        <dbReference type="RuleBase" id="RU000489"/>
    </source>
</evidence>
<dbReference type="InterPro" id="IPR011583">
    <property type="entry name" value="Chitinase_II/V-like_cat"/>
</dbReference>
<dbReference type="CDD" id="cd00161">
    <property type="entry name" value="beta-trefoil_Ricin-like"/>
    <property type="match status" value="1"/>
</dbReference>
<evidence type="ECO:0000313" key="11">
    <source>
        <dbReference type="EMBL" id="MBB5017229.1"/>
    </source>
</evidence>
<dbReference type="SMR" id="A0A840MJ66"/>
<dbReference type="Pfam" id="PF02839">
    <property type="entry name" value="CBM_5_12"/>
    <property type="match status" value="1"/>
</dbReference>
<dbReference type="SMART" id="SM00458">
    <property type="entry name" value="RICIN"/>
    <property type="match status" value="1"/>
</dbReference>
<dbReference type="SMART" id="SM00636">
    <property type="entry name" value="Glyco_18"/>
    <property type="match status" value="1"/>
</dbReference>
<name>A0A840MJ66_9PROT</name>
<dbReference type="SUPFAM" id="SSF54556">
    <property type="entry name" value="Chitinase insertion domain"/>
    <property type="match status" value="1"/>
</dbReference>
<dbReference type="InterPro" id="IPR000772">
    <property type="entry name" value="Ricin_B_lectin"/>
</dbReference>
<evidence type="ECO:0000256" key="1">
    <source>
        <dbReference type="ARBA" id="ARBA00000822"/>
    </source>
</evidence>
<dbReference type="Gene3D" id="3.20.20.80">
    <property type="entry name" value="Glycosidases"/>
    <property type="match status" value="1"/>
</dbReference>
<dbReference type="SMART" id="SM00495">
    <property type="entry name" value="ChtBD3"/>
    <property type="match status" value="1"/>
</dbReference>